<evidence type="ECO:0000313" key="2">
    <source>
        <dbReference type="EMBL" id="EKF18057.1"/>
    </source>
</evidence>
<dbReference type="RefSeq" id="WP_008597922.1">
    <property type="nucleotide sequence ID" value="NZ_AMRM01000017.1"/>
</dbReference>
<proteinExistence type="predicted"/>
<evidence type="ECO:0000256" key="1">
    <source>
        <dbReference type="SAM" id="SignalP"/>
    </source>
</evidence>
<evidence type="ECO:0000313" key="3">
    <source>
        <dbReference type="Proteomes" id="UP000006786"/>
    </source>
</evidence>
<organism evidence="2 3">
    <name type="scientific">Nitratireductor pacificus pht-3B</name>
    <dbReference type="NCBI Taxonomy" id="391937"/>
    <lineage>
        <taxon>Bacteria</taxon>
        <taxon>Pseudomonadati</taxon>
        <taxon>Pseudomonadota</taxon>
        <taxon>Alphaproteobacteria</taxon>
        <taxon>Hyphomicrobiales</taxon>
        <taxon>Phyllobacteriaceae</taxon>
        <taxon>Nitratireductor</taxon>
    </lineage>
</organism>
<gene>
    <name evidence="2" type="ORF">NA2_15287</name>
</gene>
<dbReference type="PATRIC" id="fig|391937.3.peg.3142"/>
<dbReference type="STRING" id="391937.NA2_15287"/>
<dbReference type="OrthoDB" id="8116217at2"/>
<evidence type="ECO:0008006" key="4">
    <source>
        <dbReference type="Google" id="ProtNLM"/>
    </source>
</evidence>
<sequence length="80" mass="7915">MKTILAAIAATGMLTLAAYAAEVEGTVQTVDPATQTIALDDGTVYTAGAGVDLTSLAAGAKVKLTIDDATNEVTAVEAGM</sequence>
<dbReference type="Proteomes" id="UP000006786">
    <property type="component" value="Unassembled WGS sequence"/>
</dbReference>
<keyword evidence="1" id="KW-0732">Signal</keyword>
<protein>
    <recommendedName>
        <fullName evidence="4">DUF1344 domain-containing protein</fullName>
    </recommendedName>
</protein>
<keyword evidence="3" id="KW-1185">Reference proteome</keyword>
<dbReference type="AlphaFoldDB" id="K2MLF1"/>
<dbReference type="EMBL" id="AMRM01000017">
    <property type="protein sequence ID" value="EKF18057.1"/>
    <property type="molecule type" value="Genomic_DNA"/>
</dbReference>
<name>K2MLF1_9HYPH</name>
<feature type="signal peptide" evidence="1">
    <location>
        <begin position="1"/>
        <end position="20"/>
    </location>
</feature>
<feature type="chain" id="PRO_5003861323" description="DUF1344 domain-containing protein" evidence="1">
    <location>
        <begin position="21"/>
        <end position="80"/>
    </location>
</feature>
<comment type="caution">
    <text evidence="2">The sequence shown here is derived from an EMBL/GenBank/DDBJ whole genome shotgun (WGS) entry which is preliminary data.</text>
</comment>
<dbReference type="InterPro" id="IPR009780">
    <property type="entry name" value="DUF1344"/>
</dbReference>
<accession>K2MLF1</accession>
<dbReference type="Pfam" id="PF07076">
    <property type="entry name" value="DUF1344"/>
    <property type="match status" value="1"/>
</dbReference>
<dbReference type="eggNOG" id="ENOG502ZKBU">
    <property type="taxonomic scope" value="Bacteria"/>
</dbReference>
<reference evidence="2 3" key="1">
    <citation type="journal article" date="2012" name="J. Bacteriol.">
        <title>Genome Sequence of Nitratireductor pacificus Type Strain pht-3B.</title>
        <authorList>
            <person name="Lai Q."/>
            <person name="Li G."/>
            <person name="Shao Z."/>
        </authorList>
    </citation>
    <scope>NUCLEOTIDE SEQUENCE [LARGE SCALE GENOMIC DNA]</scope>
    <source>
        <strain evidence="3">pht-3B</strain>
    </source>
</reference>